<evidence type="ECO:0000313" key="1">
    <source>
        <dbReference type="EMBL" id="KKL05989.1"/>
    </source>
</evidence>
<proteinExistence type="predicted"/>
<comment type="caution">
    <text evidence="1">The sequence shown here is derived from an EMBL/GenBank/DDBJ whole genome shotgun (WGS) entry which is preliminary data.</text>
</comment>
<accession>A0A0F9A8U6</accession>
<reference evidence="1" key="1">
    <citation type="journal article" date="2015" name="Nature">
        <title>Complex archaea that bridge the gap between prokaryotes and eukaryotes.</title>
        <authorList>
            <person name="Spang A."/>
            <person name="Saw J.H."/>
            <person name="Jorgensen S.L."/>
            <person name="Zaremba-Niedzwiedzka K."/>
            <person name="Martijn J."/>
            <person name="Lind A.E."/>
            <person name="van Eijk R."/>
            <person name="Schleper C."/>
            <person name="Guy L."/>
            <person name="Ettema T.J."/>
        </authorList>
    </citation>
    <scope>NUCLEOTIDE SEQUENCE</scope>
</reference>
<name>A0A0F9A8U6_9ZZZZ</name>
<dbReference type="EMBL" id="LAZR01043898">
    <property type="protein sequence ID" value="KKL05989.1"/>
    <property type="molecule type" value="Genomic_DNA"/>
</dbReference>
<protein>
    <submittedName>
        <fullName evidence="1">Uncharacterized protein</fullName>
    </submittedName>
</protein>
<organism evidence="1">
    <name type="scientific">marine sediment metagenome</name>
    <dbReference type="NCBI Taxonomy" id="412755"/>
    <lineage>
        <taxon>unclassified sequences</taxon>
        <taxon>metagenomes</taxon>
        <taxon>ecological metagenomes</taxon>
    </lineage>
</organism>
<dbReference type="AlphaFoldDB" id="A0A0F9A8U6"/>
<gene>
    <name evidence="1" type="ORF">LCGC14_2600540</name>
</gene>
<sequence length="36" mass="3857">MARGAWQRTALLASLLAVPEEGAEPFVPADFNPFLA</sequence>
<feature type="non-terminal residue" evidence="1">
    <location>
        <position position="36"/>
    </location>
</feature>